<proteinExistence type="inferred from homology"/>
<evidence type="ECO:0000256" key="24">
    <source>
        <dbReference type="ARBA" id="ARBA00044770"/>
    </source>
</evidence>
<evidence type="ECO:0000256" key="16">
    <source>
        <dbReference type="ARBA" id="ARBA00022968"/>
    </source>
</evidence>
<feature type="domain" description="Penicillin-binding protein OB-like" evidence="29">
    <location>
        <begin position="326"/>
        <end position="442"/>
    </location>
</feature>
<organism evidence="30 31">
    <name type="scientific">Labrys wisconsinensis</name>
    <dbReference type="NCBI Taxonomy" id="425677"/>
    <lineage>
        <taxon>Bacteria</taxon>
        <taxon>Pseudomonadati</taxon>
        <taxon>Pseudomonadota</taxon>
        <taxon>Alphaproteobacteria</taxon>
        <taxon>Hyphomicrobiales</taxon>
        <taxon>Xanthobacteraceae</taxon>
        <taxon>Labrys</taxon>
    </lineage>
</organism>
<evidence type="ECO:0000256" key="25">
    <source>
        <dbReference type="ARBA" id="ARBA00049902"/>
    </source>
</evidence>
<dbReference type="NCBIfam" id="TIGR02074">
    <property type="entry name" value="PBP_1a_fam"/>
    <property type="match status" value="1"/>
</dbReference>
<keyword evidence="20" id="KW-0046">Antibiotic resistance</keyword>
<name>A0ABU0J6K1_9HYPH</name>
<feature type="domain" description="Glycosyl transferase family 51" evidence="28">
    <location>
        <begin position="59"/>
        <end position="236"/>
    </location>
</feature>
<dbReference type="SUPFAM" id="SSF53955">
    <property type="entry name" value="Lysozyme-like"/>
    <property type="match status" value="1"/>
</dbReference>
<dbReference type="InterPro" id="IPR012338">
    <property type="entry name" value="Beta-lactam/transpept-like"/>
</dbReference>
<keyword evidence="15" id="KW-0133">Cell shape</keyword>
<dbReference type="InterPro" id="IPR050396">
    <property type="entry name" value="Glycosyltr_51/Transpeptidase"/>
</dbReference>
<comment type="caution">
    <text evidence="30">The sequence shown here is derived from an EMBL/GenBank/DDBJ whole genome shotgun (WGS) entry which is preliminary data.</text>
</comment>
<evidence type="ECO:0000256" key="7">
    <source>
        <dbReference type="ARBA" id="ARBA00022475"/>
    </source>
</evidence>
<dbReference type="EC" id="2.4.99.28" evidence="24"/>
<dbReference type="Pfam" id="PF17092">
    <property type="entry name" value="PCB_OB"/>
    <property type="match status" value="1"/>
</dbReference>
<evidence type="ECO:0000256" key="6">
    <source>
        <dbReference type="ARBA" id="ARBA00018638"/>
    </source>
</evidence>
<evidence type="ECO:0000259" key="29">
    <source>
        <dbReference type="Pfam" id="PF17092"/>
    </source>
</evidence>
<dbReference type="Proteomes" id="UP001242480">
    <property type="component" value="Unassembled WGS sequence"/>
</dbReference>
<feature type="domain" description="Penicillin-binding protein transpeptidase" evidence="27">
    <location>
        <begin position="444"/>
        <end position="736"/>
    </location>
</feature>
<keyword evidence="21" id="KW-0511">Multifunctional enzyme</keyword>
<evidence type="ECO:0000256" key="22">
    <source>
        <dbReference type="ARBA" id="ARBA00023316"/>
    </source>
</evidence>
<dbReference type="InterPro" id="IPR031376">
    <property type="entry name" value="PCB_OB"/>
</dbReference>
<evidence type="ECO:0000256" key="19">
    <source>
        <dbReference type="ARBA" id="ARBA00023136"/>
    </source>
</evidence>
<dbReference type="Gene3D" id="1.10.3810.10">
    <property type="entry name" value="Biosynthetic peptidoglycan transglycosylase-like"/>
    <property type="match status" value="1"/>
</dbReference>
<evidence type="ECO:0000256" key="11">
    <source>
        <dbReference type="ARBA" id="ARBA00022676"/>
    </source>
</evidence>
<keyword evidence="13" id="KW-0812">Transmembrane</keyword>
<keyword evidence="17" id="KW-0573">Peptidoglycan synthesis</keyword>
<dbReference type="InterPro" id="IPR023346">
    <property type="entry name" value="Lysozyme-like_dom_sf"/>
</dbReference>
<comment type="pathway">
    <text evidence="2">Cell wall biogenesis; peptidoglycan biosynthesis.</text>
</comment>
<evidence type="ECO:0000256" key="17">
    <source>
        <dbReference type="ARBA" id="ARBA00022984"/>
    </source>
</evidence>
<dbReference type="Gene3D" id="3.40.710.10">
    <property type="entry name" value="DD-peptidase/beta-lactamase superfamily"/>
    <property type="match status" value="2"/>
</dbReference>
<comment type="subcellular location">
    <subcellularLocation>
        <location evidence="1">Cell inner membrane</location>
        <topology evidence="1">Single-pass type II membrane protein</topology>
    </subcellularLocation>
</comment>
<comment type="similarity">
    <text evidence="4">In the N-terminal section; belongs to the glycosyltransferase 51 family.</text>
</comment>
<comment type="similarity">
    <text evidence="3">In the C-terminal section; belongs to the transpeptidase family.</text>
</comment>
<evidence type="ECO:0000256" key="8">
    <source>
        <dbReference type="ARBA" id="ARBA00022519"/>
    </source>
</evidence>
<keyword evidence="19" id="KW-0472">Membrane</keyword>
<evidence type="ECO:0000256" key="14">
    <source>
        <dbReference type="ARBA" id="ARBA00022801"/>
    </source>
</evidence>
<evidence type="ECO:0000256" key="20">
    <source>
        <dbReference type="ARBA" id="ARBA00023251"/>
    </source>
</evidence>
<evidence type="ECO:0000256" key="1">
    <source>
        <dbReference type="ARBA" id="ARBA00004249"/>
    </source>
</evidence>
<gene>
    <name evidence="30" type="ORF">QO011_001827</name>
</gene>
<evidence type="ECO:0000256" key="4">
    <source>
        <dbReference type="ARBA" id="ARBA00007739"/>
    </source>
</evidence>
<dbReference type="PANTHER" id="PTHR32282:SF27">
    <property type="entry name" value="PENICILLIN-BINDING PROTEIN 1A"/>
    <property type="match status" value="1"/>
</dbReference>
<feature type="region of interest" description="Disordered" evidence="26">
    <location>
        <begin position="794"/>
        <end position="816"/>
    </location>
</feature>
<dbReference type="RefSeq" id="WP_307270555.1">
    <property type="nucleotide sequence ID" value="NZ_JAUSVX010000002.1"/>
</dbReference>
<dbReference type="InterPro" id="IPR036950">
    <property type="entry name" value="PBP_transglycosylase"/>
</dbReference>
<keyword evidence="9" id="KW-0121">Carboxypeptidase</keyword>
<keyword evidence="14 30" id="KW-0378">Hydrolase</keyword>
<evidence type="ECO:0000256" key="18">
    <source>
        <dbReference type="ARBA" id="ARBA00022989"/>
    </source>
</evidence>
<comment type="catalytic activity">
    <reaction evidence="25">
        <text>[GlcNAc-(1-&gt;4)-Mur2Ac(oyl-L-Ala-gamma-D-Glu-L-Lys-D-Ala-D-Ala)](n)-di-trans,octa-cis-undecaprenyl diphosphate + beta-D-GlcNAc-(1-&gt;4)-Mur2Ac(oyl-L-Ala-gamma-D-Glu-L-Lys-D-Ala-D-Ala)-di-trans,octa-cis-undecaprenyl diphosphate = [GlcNAc-(1-&gt;4)-Mur2Ac(oyl-L-Ala-gamma-D-Glu-L-Lys-D-Ala-D-Ala)](n+1)-di-trans,octa-cis-undecaprenyl diphosphate + di-trans,octa-cis-undecaprenyl diphosphate + H(+)</text>
        <dbReference type="Rhea" id="RHEA:23708"/>
        <dbReference type="Rhea" id="RHEA-COMP:9602"/>
        <dbReference type="Rhea" id="RHEA-COMP:9603"/>
        <dbReference type="ChEBI" id="CHEBI:15378"/>
        <dbReference type="ChEBI" id="CHEBI:58405"/>
        <dbReference type="ChEBI" id="CHEBI:60033"/>
        <dbReference type="ChEBI" id="CHEBI:78435"/>
        <dbReference type="EC" id="2.4.99.28"/>
    </reaction>
</comment>
<comment type="catalytic activity">
    <reaction evidence="23">
        <text>Preferential cleavage: (Ac)2-L-Lys-D-Ala-|-D-Ala. Also transpeptidation of peptidyl-alanyl moieties that are N-acyl substituents of D-alanine.</text>
        <dbReference type="EC" id="3.4.16.4"/>
    </reaction>
</comment>
<keyword evidence="7" id="KW-1003">Cell membrane</keyword>
<evidence type="ECO:0000256" key="9">
    <source>
        <dbReference type="ARBA" id="ARBA00022645"/>
    </source>
</evidence>
<evidence type="ECO:0000259" key="28">
    <source>
        <dbReference type="Pfam" id="PF00912"/>
    </source>
</evidence>
<evidence type="ECO:0000256" key="13">
    <source>
        <dbReference type="ARBA" id="ARBA00022692"/>
    </source>
</evidence>
<accession>A0ABU0J6K1</accession>
<evidence type="ECO:0000256" key="26">
    <source>
        <dbReference type="SAM" id="MobiDB-lite"/>
    </source>
</evidence>
<evidence type="ECO:0000256" key="21">
    <source>
        <dbReference type="ARBA" id="ARBA00023268"/>
    </source>
</evidence>
<dbReference type="GO" id="GO:0016787">
    <property type="term" value="F:hydrolase activity"/>
    <property type="evidence" value="ECO:0007669"/>
    <property type="project" value="UniProtKB-KW"/>
</dbReference>
<dbReference type="EC" id="3.4.16.4" evidence="5"/>
<dbReference type="Pfam" id="PF00912">
    <property type="entry name" value="Transgly"/>
    <property type="match status" value="1"/>
</dbReference>
<dbReference type="GO" id="GO:0016757">
    <property type="term" value="F:glycosyltransferase activity"/>
    <property type="evidence" value="ECO:0007669"/>
    <property type="project" value="UniProtKB-KW"/>
</dbReference>
<reference evidence="30 31" key="1">
    <citation type="submission" date="2023-07" db="EMBL/GenBank/DDBJ databases">
        <title>Genomic Encyclopedia of Type Strains, Phase IV (KMG-IV): sequencing the most valuable type-strain genomes for metagenomic binning, comparative biology and taxonomic classification.</title>
        <authorList>
            <person name="Goeker M."/>
        </authorList>
    </citation>
    <scope>NUCLEOTIDE SEQUENCE [LARGE SCALE GENOMIC DNA]</scope>
    <source>
        <strain evidence="30 31">DSM 19619</strain>
    </source>
</reference>
<dbReference type="EMBL" id="JAUSVX010000002">
    <property type="protein sequence ID" value="MDQ0468827.1"/>
    <property type="molecule type" value="Genomic_DNA"/>
</dbReference>
<dbReference type="Pfam" id="PF00905">
    <property type="entry name" value="Transpeptidase"/>
    <property type="match status" value="1"/>
</dbReference>
<keyword evidence="16" id="KW-0735">Signal-anchor</keyword>
<keyword evidence="31" id="KW-1185">Reference proteome</keyword>
<dbReference type="PANTHER" id="PTHR32282">
    <property type="entry name" value="BINDING PROTEIN TRANSPEPTIDASE, PUTATIVE-RELATED"/>
    <property type="match status" value="1"/>
</dbReference>
<dbReference type="SUPFAM" id="SSF56601">
    <property type="entry name" value="beta-lactamase/transpeptidase-like"/>
    <property type="match status" value="1"/>
</dbReference>
<evidence type="ECO:0000256" key="3">
    <source>
        <dbReference type="ARBA" id="ARBA00007090"/>
    </source>
</evidence>
<evidence type="ECO:0000259" key="27">
    <source>
        <dbReference type="Pfam" id="PF00905"/>
    </source>
</evidence>
<dbReference type="InterPro" id="IPR001460">
    <property type="entry name" value="PCN-bd_Tpept"/>
</dbReference>
<evidence type="ECO:0000256" key="2">
    <source>
        <dbReference type="ARBA" id="ARBA00004752"/>
    </source>
</evidence>
<keyword evidence="22" id="KW-0961">Cell wall biogenesis/degradation</keyword>
<evidence type="ECO:0000256" key="5">
    <source>
        <dbReference type="ARBA" id="ARBA00012448"/>
    </source>
</evidence>
<keyword evidence="18" id="KW-1133">Transmembrane helix</keyword>
<evidence type="ECO:0000256" key="15">
    <source>
        <dbReference type="ARBA" id="ARBA00022960"/>
    </source>
</evidence>
<keyword evidence="10" id="KW-0645">Protease</keyword>
<sequence length="816" mass="89528">MRFLVRFLGFLFSTGSLLALVGATVVGYVVWANTRDLPDYSQLQDYEPPVMTRVHAGDGTLLAEYANQRRLYLPIQVVPPLVIHAFISAEDKNFYTHSGVDPEGVLRAVITNFQNRGSGKRPQGASTITQQVAKNFLLTPDASYVRKIKEALLALRIEQTYSKDKILELYLNEIYLGMGNYGIAASALNYFGKSVNELTVAEAAYLAALPKGPNNYHPIRQRQAALDRRNWVIGQMVENGYVSREEGEKAKAEPLNVDPRLLDSSRTYAASYFTEEVRREIAERYGEKKLYEGGLSVRTTLEPKLQQEARQVLVNGMVRYDEAQGYRGAVKTVDLSDDWGKAIAGEKRLGDIQPWRLAVVLESGDAQARIGLQPPLDKFGSLSSERPTGTITLDGVKWAKAAQGPQRGRAVSKVSQVLSPGDVVYVEPKSDDTYRLRQIPEISGAMVVMDPHTGRVLALVGGFSFDQSEFNRATQAMRQPGSSFKPFIYAAALDNGYTPSSVVMDAPIEIDQGNGGDAWRPENYGGKFYGPETLRFGIEYSRNVMTVRLAQDMGMPLIAEYARRFGVYDDLPPYLSMALGAGETTVLRMTTAYGMLANGGRKLKPTLIDRIQDRWGHTIYKHDERICDGCDAEQWSNQDEPKLIDTSEQVLDPMTAYQVTSMLEGVVQRGTATVLKSLNRPIAGKTGTTNDEKDAWFVGYSPDMLCGLYFGYDKPRHLGNGITGGHLAAPVFGEFMKLALADVPPVPFRVPPGIKLIRIDRKSGMRASGDGPGTILEAFKPGTAPPDSYSVIGGGASASVSPEADRAVTTGTGGLY</sequence>
<keyword evidence="11 30" id="KW-0328">Glycosyltransferase</keyword>
<evidence type="ECO:0000313" key="31">
    <source>
        <dbReference type="Proteomes" id="UP001242480"/>
    </source>
</evidence>
<dbReference type="InterPro" id="IPR001264">
    <property type="entry name" value="Glyco_trans_51"/>
</dbReference>
<keyword evidence="12 30" id="KW-0808">Transferase</keyword>
<protein>
    <recommendedName>
        <fullName evidence="6">Penicillin-binding protein 1A</fullName>
        <ecNumber evidence="24">2.4.99.28</ecNumber>
        <ecNumber evidence="5">3.4.16.4</ecNumber>
    </recommendedName>
</protein>
<evidence type="ECO:0000256" key="12">
    <source>
        <dbReference type="ARBA" id="ARBA00022679"/>
    </source>
</evidence>
<evidence type="ECO:0000256" key="10">
    <source>
        <dbReference type="ARBA" id="ARBA00022670"/>
    </source>
</evidence>
<evidence type="ECO:0000256" key="23">
    <source>
        <dbReference type="ARBA" id="ARBA00034000"/>
    </source>
</evidence>
<keyword evidence="8" id="KW-0997">Cell inner membrane</keyword>
<evidence type="ECO:0000313" key="30">
    <source>
        <dbReference type="EMBL" id="MDQ0468827.1"/>
    </source>
</evidence>